<evidence type="ECO:0000313" key="2">
    <source>
        <dbReference type="Proteomes" id="UP001165960"/>
    </source>
</evidence>
<name>A0ACC2SB23_9FUNG</name>
<reference evidence="1" key="1">
    <citation type="submission" date="2022-04" db="EMBL/GenBank/DDBJ databases">
        <title>Genome of the entomopathogenic fungus Entomophthora muscae.</title>
        <authorList>
            <person name="Elya C."/>
            <person name="Lovett B.R."/>
            <person name="Lee E."/>
            <person name="Macias A.M."/>
            <person name="Hajek A.E."/>
            <person name="De Bivort B.L."/>
            <person name="Kasson M.T."/>
            <person name="De Fine Licht H.H."/>
            <person name="Stajich J.E."/>
        </authorList>
    </citation>
    <scope>NUCLEOTIDE SEQUENCE</scope>
    <source>
        <strain evidence="1">Berkeley</strain>
    </source>
</reference>
<organism evidence="1 2">
    <name type="scientific">Entomophthora muscae</name>
    <dbReference type="NCBI Taxonomy" id="34485"/>
    <lineage>
        <taxon>Eukaryota</taxon>
        <taxon>Fungi</taxon>
        <taxon>Fungi incertae sedis</taxon>
        <taxon>Zoopagomycota</taxon>
        <taxon>Entomophthoromycotina</taxon>
        <taxon>Entomophthoromycetes</taxon>
        <taxon>Entomophthorales</taxon>
        <taxon>Entomophthoraceae</taxon>
        <taxon>Entomophthora</taxon>
    </lineage>
</organism>
<dbReference type="EMBL" id="QTSX02005683">
    <property type="protein sequence ID" value="KAJ9059500.1"/>
    <property type="molecule type" value="Genomic_DNA"/>
</dbReference>
<accession>A0ACC2SB23</accession>
<protein>
    <submittedName>
        <fullName evidence="1">Uncharacterized protein</fullName>
    </submittedName>
</protein>
<dbReference type="Proteomes" id="UP001165960">
    <property type="component" value="Unassembled WGS sequence"/>
</dbReference>
<gene>
    <name evidence="1" type="ORF">DSO57_1001572</name>
</gene>
<sequence>MDEEKAFWTLVVVVEELMPQKLYLQGLQGATMEVKVLLSLVKRRLPNLWQHFRNCESLGMPPPDLALTHWFPLLFADILPIESTLRVWDSFFYEGPKVIFRTSLALFNIFEK</sequence>
<keyword evidence="2" id="KW-1185">Reference proteome</keyword>
<evidence type="ECO:0000313" key="1">
    <source>
        <dbReference type="EMBL" id="KAJ9059500.1"/>
    </source>
</evidence>
<proteinExistence type="predicted"/>
<comment type="caution">
    <text evidence="1">The sequence shown here is derived from an EMBL/GenBank/DDBJ whole genome shotgun (WGS) entry which is preliminary data.</text>
</comment>